<organism evidence="2 3">
    <name type="scientific">Rubroshorea leprosula</name>
    <dbReference type="NCBI Taxonomy" id="152421"/>
    <lineage>
        <taxon>Eukaryota</taxon>
        <taxon>Viridiplantae</taxon>
        <taxon>Streptophyta</taxon>
        <taxon>Embryophyta</taxon>
        <taxon>Tracheophyta</taxon>
        <taxon>Spermatophyta</taxon>
        <taxon>Magnoliopsida</taxon>
        <taxon>eudicotyledons</taxon>
        <taxon>Gunneridae</taxon>
        <taxon>Pentapetalae</taxon>
        <taxon>rosids</taxon>
        <taxon>malvids</taxon>
        <taxon>Malvales</taxon>
        <taxon>Dipterocarpaceae</taxon>
        <taxon>Rubroshorea</taxon>
    </lineage>
</organism>
<reference evidence="2 3" key="1">
    <citation type="journal article" date="2021" name="Commun. Biol.">
        <title>The genome of Shorea leprosula (Dipterocarpaceae) highlights the ecological relevance of drought in aseasonal tropical rainforests.</title>
        <authorList>
            <person name="Ng K.K.S."/>
            <person name="Kobayashi M.J."/>
            <person name="Fawcett J.A."/>
            <person name="Hatakeyama M."/>
            <person name="Paape T."/>
            <person name="Ng C.H."/>
            <person name="Ang C.C."/>
            <person name="Tnah L.H."/>
            <person name="Lee C.T."/>
            <person name="Nishiyama T."/>
            <person name="Sese J."/>
            <person name="O'Brien M.J."/>
            <person name="Copetti D."/>
            <person name="Mohd Noor M.I."/>
            <person name="Ong R.C."/>
            <person name="Putra M."/>
            <person name="Sireger I.Z."/>
            <person name="Indrioko S."/>
            <person name="Kosugi Y."/>
            <person name="Izuno A."/>
            <person name="Isagi Y."/>
            <person name="Lee S.L."/>
            <person name="Shimizu K.K."/>
        </authorList>
    </citation>
    <scope>NUCLEOTIDE SEQUENCE [LARGE SCALE GENOMIC DNA]</scope>
    <source>
        <strain evidence="2">214</strain>
    </source>
</reference>
<gene>
    <name evidence="2" type="ORF">SLEP1_g6435</name>
</gene>
<dbReference type="PANTHER" id="PTHR35488">
    <property type="entry name" value="OS05G0358900 PROTEIN-RELATED"/>
    <property type="match status" value="1"/>
</dbReference>
<dbReference type="EMBL" id="BPVZ01000006">
    <property type="protein sequence ID" value="GKU92747.1"/>
    <property type="molecule type" value="Genomic_DNA"/>
</dbReference>
<dbReference type="AlphaFoldDB" id="A0AAV5I4E0"/>
<comment type="caution">
    <text evidence="2">The sequence shown here is derived from an EMBL/GenBank/DDBJ whole genome shotgun (WGS) entry which is preliminary data.</text>
</comment>
<dbReference type="PANTHER" id="PTHR35488:SF4">
    <property type="entry name" value="DUF4005 DOMAIN-CONTAINING PROTEIN"/>
    <property type="match status" value="1"/>
</dbReference>
<sequence length="157" mass="17716">MMKSPMHPSIETSDCSGYEFDPGVNFSEFLKEARQYATEVKPQESCGNSEVKGEERRKKSWRSSLFSWWKTDKKSSKPGTGAADAPRRSYKPKKGYFSGPILGNARVNRKSQRPSSGHVTTVFNPTRKEENEVPYMCLDQPNNSPHVNAYGPLYSVT</sequence>
<accession>A0AAV5I4E0</accession>
<name>A0AAV5I4E0_9ROSI</name>
<feature type="compositionally biased region" description="Polar residues" evidence="1">
    <location>
        <begin position="113"/>
        <end position="124"/>
    </location>
</feature>
<keyword evidence="3" id="KW-1185">Reference proteome</keyword>
<evidence type="ECO:0000313" key="2">
    <source>
        <dbReference type="EMBL" id="GKU92747.1"/>
    </source>
</evidence>
<evidence type="ECO:0000313" key="3">
    <source>
        <dbReference type="Proteomes" id="UP001054252"/>
    </source>
</evidence>
<dbReference type="Proteomes" id="UP001054252">
    <property type="component" value="Unassembled WGS sequence"/>
</dbReference>
<feature type="region of interest" description="Disordered" evidence="1">
    <location>
        <begin position="38"/>
        <end position="127"/>
    </location>
</feature>
<evidence type="ECO:0000256" key="1">
    <source>
        <dbReference type="SAM" id="MobiDB-lite"/>
    </source>
</evidence>
<proteinExistence type="predicted"/>
<protein>
    <submittedName>
        <fullName evidence="2">Uncharacterized protein</fullName>
    </submittedName>
</protein>